<evidence type="ECO:0000313" key="2">
    <source>
        <dbReference type="EMBL" id="KAE8714601.1"/>
    </source>
</evidence>
<keyword evidence="3" id="KW-1185">Reference proteome</keyword>
<name>A0A6A3BFE9_HIBSY</name>
<dbReference type="OrthoDB" id="630895at2759"/>
<dbReference type="Gene3D" id="3.40.630.30">
    <property type="match status" value="1"/>
</dbReference>
<dbReference type="CDD" id="cd04301">
    <property type="entry name" value="NAT_SF"/>
    <property type="match status" value="1"/>
</dbReference>
<organism evidence="2 3">
    <name type="scientific">Hibiscus syriacus</name>
    <name type="common">Rose of Sharon</name>
    <dbReference type="NCBI Taxonomy" id="106335"/>
    <lineage>
        <taxon>Eukaryota</taxon>
        <taxon>Viridiplantae</taxon>
        <taxon>Streptophyta</taxon>
        <taxon>Embryophyta</taxon>
        <taxon>Tracheophyta</taxon>
        <taxon>Spermatophyta</taxon>
        <taxon>Magnoliopsida</taxon>
        <taxon>eudicotyledons</taxon>
        <taxon>Gunneridae</taxon>
        <taxon>Pentapetalae</taxon>
        <taxon>rosids</taxon>
        <taxon>malvids</taxon>
        <taxon>Malvales</taxon>
        <taxon>Malvaceae</taxon>
        <taxon>Malvoideae</taxon>
        <taxon>Hibiscus</taxon>
    </lineage>
</organism>
<dbReference type="PANTHER" id="PTHR46067">
    <property type="entry name" value="ACYL-COA N-ACYLTRANSFERASES (NAT) SUPERFAMILY PROTEIN"/>
    <property type="match status" value="1"/>
</dbReference>
<evidence type="ECO:0000259" key="1">
    <source>
        <dbReference type="PROSITE" id="PS51186"/>
    </source>
</evidence>
<comment type="caution">
    <text evidence="2">The sequence shown here is derived from an EMBL/GenBank/DDBJ whole genome shotgun (WGS) entry which is preliminary data.</text>
</comment>
<dbReference type="InterPro" id="IPR000182">
    <property type="entry name" value="GNAT_dom"/>
</dbReference>
<dbReference type="SUPFAM" id="SSF55729">
    <property type="entry name" value="Acyl-CoA N-acyltransferases (Nat)"/>
    <property type="match status" value="1"/>
</dbReference>
<dbReference type="Pfam" id="PF13302">
    <property type="entry name" value="Acetyltransf_3"/>
    <property type="match status" value="1"/>
</dbReference>
<accession>A0A6A3BFE9</accession>
<dbReference type="PANTHER" id="PTHR46067:SF27">
    <property type="entry name" value="ACYL-COA N-ACYLTRANSFERASES (NAT) SUPERFAMILY PROTEIN"/>
    <property type="match status" value="1"/>
</dbReference>
<protein>
    <submittedName>
        <fullName evidence="2">PAF1 complex component isoform 1</fullName>
    </submittedName>
</protein>
<dbReference type="PROSITE" id="PS51186">
    <property type="entry name" value="GNAT"/>
    <property type="match status" value="1"/>
</dbReference>
<proteinExistence type="predicted"/>
<reference evidence="2" key="1">
    <citation type="submission" date="2019-09" db="EMBL/GenBank/DDBJ databases">
        <title>Draft genome information of white flower Hibiscus syriacus.</title>
        <authorList>
            <person name="Kim Y.-M."/>
        </authorList>
    </citation>
    <scope>NUCLEOTIDE SEQUENCE [LARGE SCALE GENOMIC DNA]</scope>
    <source>
        <strain evidence="2">YM2019G1</strain>
    </source>
</reference>
<feature type="domain" description="N-acetyltransferase" evidence="1">
    <location>
        <begin position="21"/>
        <end position="173"/>
    </location>
</feature>
<evidence type="ECO:0000313" key="3">
    <source>
        <dbReference type="Proteomes" id="UP000436088"/>
    </source>
</evidence>
<dbReference type="GO" id="GO:0016747">
    <property type="term" value="F:acyltransferase activity, transferring groups other than amino-acyl groups"/>
    <property type="evidence" value="ECO:0007669"/>
    <property type="project" value="InterPro"/>
</dbReference>
<dbReference type="EMBL" id="VEPZ02000870">
    <property type="protein sequence ID" value="KAE8714601.1"/>
    <property type="molecule type" value="Genomic_DNA"/>
</dbReference>
<gene>
    <name evidence="2" type="ORF">F3Y22_tig00110195pilonHSYRG00243</name>
</gene>
<dbReference type="InterPro" id="IPR016181">
    <property type="entry name" value="Acyl_CoA_acyltransferase"/>
</dbReference>
<dbReference type="AlphaFoldDB" id="A0A6A3BFE9"/>
<dbReference type="Proteomes" id="UP000436088">
    <property type="component" value="Unassembled WGS sequence"/>
</dbReference>
<sequence length="187" mass="21171">MEGTCVVQSHQNKTEDECSNLSLRPLDVADIDAFMVWATDEKVTRFCTWEPYTNKEDGLNYIKNIVLPHPWFRAICIDDRPIGAISVTSNSGNDKCRGELGYVLASEYWGKGIATRAVKMVAGTIFDEWPHLERLEALVDVGNLGSQRVLEKAGFEREGVLRKYVILKGRSRDMVMFSLLSTDHRQT</sequence>